<evidence type="ECO:0000313" key="1">
    <source>
        <dbReference type="EMBL" id="SDK35882.1"/>
    </source>
</evidence>
<proteinExistence type="predicted"/>
<gene>
    <name evidence="1" type="ORF">SAMN04488571_10864</name>
</gene>
<dbReference type="Proteomes" id="UP000326500">
    <property type="component" value="Unassembled WGS sequence"/>
</dbReference>
<sequence length="59" mass="6398">MAAPVFAGVADLVVGLRMIAHLDSIGLMMVEIPISVTYGVPHRHRKSWISHGMGCPKRS</sequence>
<dbReference type="RefSeq" id="WP_066957072.1">
    <property type="nucleotide sequence ID" value="NZ_BCNX01000007.1"/>
</dbReference>
<evidence type="ECO:0000313" key="2">
    <source>
        <dbReference type="Proteomes" id="UP000326500"/>
    </source>
</evidence>
<protein>
    <submittedName>
        <fullName evidence="1">Uncharacterized protein</fullName>
    </submittedName>
</protein>
<dbReference type="AlphaFoldDB" id="A0A1G9B8J6"/>
<organism evidence="1 2">
    <name type="scientific">Methanoculleus thermophilus</name>
    <dbReference type="NCBI Taxonomy" id="2200"/>
    <lineage>
        <taxon>Archaea</taxon>
        <taxon>Methanobacteriati</taxon>
        <taxon>Methanobacteriota</taxon>
        <taxon>Stenosarchaea group</taxon>
        <taxon>Methanomicrobia</taxon>
        <taxon>Methanomicrobiales</taxon>
        <taxon>Methanomicrobiaceae</taxon>
        <taxon>Methanoculleus</taxon>
    </lineage>
</organism>
<keyword evidence="2" id="KW-1185">Reference proteome</keyword>
<dbReference type="OrthoDB" id="11098at2157"/>
<name>A0A1G9B8J6_9EURY</name>
<reference evidence="1 2" key="1">
    <citation type="submission" date="2016-10" db="EMBL/GenBank/DDBJ databases">
        <authorList>
            <person name="Varghese N."/>
            <person name="Submissions S."/>
        </authorList>
    </citation>
    <scope>NUCLEOTIDE SEQUENCE [LARGE SCALE GENOMIC DNA]</scope>
    <source>
        <strain evidence="1 2">DSM 2373</strain>
    </source>
</reference>
<accession>A0A1G9B8J6</accession>
<dbReference type="EMBL" id="FNFT01000008">
    <property type="protein sequence ID" value="SDK35882.1"/>
    <property type="molecule type" value="Genomic_DNA"/>
</dbReference>